<dbReference type="GO" id="GO:0045259">
    <property type="term" value="C:proton-transporting ATP synthase complex"/>
    <property type="evidence" value="ECO:0007669"/>
    <property type="project" value="UniProtKB-KW"/>
</dbReference>
<dbReference type="InterPro" id="IPR035921">
    <property type="entry name" value="F/V-ATP_Csub_sf"/>
</dbReference>
<keyword evidence="17" id="KW-1185">Reference proteome</keyword>
<sequence>MEGLNYIAAAIAVFGAAIGAAYGNGKVISKTLESMTRQPEMAGQLRTTMFIGVALIEAVPILGVVIALLLVFK</sequence>
<dbReference type="InterPro" id="IPR000454">
    <property type="entry name" value="ATP_synth_F0_csu"/>
</dbReference>
<evidence type="ECO:0000256" key="10">
    <source>
        <dbReference type="ARBA" id="ARBA00023121"/>
    </source>
</evidence>
<keyword evidence="9 14" id="KW-0406">Ion transport</keyword>
<protein>
    <recommendedName>
        <fullName evidence="14">ATP synthase subunit c</fullName>
    </recommendedName>
    <alternativeName>
        <fullName evidence="14">ATP synthase F(0) sector subunit c</fullName>
    </alternativeName>
    <alternativeName>
        <fullName evidence="14">F-type ATPase subunit c</fullName>
        <shortName evidence="14">F-ATPase subunit c</shortName>
    </alternativeName>
    <alternativeName>
        <fullName evidence="14">Lipid-binding protein</fullName>
    </alternativeName>
</protein>
<evidence type="ECO:0000256" key="1">
    <source>
        <dbReference type="ARBA" id="ARBA00004141"/>
    </source>
</evidence>
<dbReference type="AlphaFoldDB" id="A0A1E5GI58"/>
<dbReference type="PANTHER" id="PTHR10031">
    <property type="entry name" value="ATP SYNTHASE LIPID-BINDING PROTEIN, MITOCHONDRIAL"/>
    <property type="match status" value="1"/>
</dbReference>
<evidence type="ECO:0000256" key="13">
    <source>
        <dbReference type="ARBA" id="ARBA00025198"/>
    </source>
</evidence>
<evidence type="ECO:0000256" key="8">
    <source>
        <dbReference type="ARBA" id="ARBA00022989"/>
    </source>
</evidence>
<evidence type="ECO:0000256" key="9">
    <source>
        <dbReference type="ARBA" id="ARBA00023065"/>
    </source>
</evidence>
<keyword evidence="3 14" id="KW-0813">Transport</keyword>
<dbReference type="GO" id="GO:0033177">
    <property type="term" value="C:proton-transporting two-sector ATPase complex, proton-transporting domain"/>
    <property type="evidence" value="ECO:0007669"/>
    <property type="project" value="InterPro"/>
</dbReference>
<feature type="transmembrane region" description="Helical" evidence="14">
    <location>
        <begin position="6"/>
        <end position="28"/>
    </location>
</feature>
<accession>A0A1E5GI58</accession>
<keyword evidence="11 14" id="KW-0472">Membrane</keyword>
<dbReference type="PATRIC" id="fig|332950.4.peg.2704"/>
<keyword evidence="8 14" id="KW-1133">Transmembrane helix</keyword>
<dbReference type="InterPro" id="IPR020537">
    <property type="entry name" value="ATP_synth_F0_csu_DDCD_BS"/>
</dbReference>
<feature type="site" description="Reversibly protonated during proton transport" evidence="14">
    <location>
        <position position="57"/>
    </location>
</feature>
<keyword evidence="4 14" id="KW-1003">Cell membrane</keyword>
<evidence type="ECO:0000256" key="6">
    <source>
        <dbReference type="ARBA" id="ARBA00022692"/>
    </source>
</evidence>
<evidence type="ECO:0000256" key="5">
    <source>
        <dbReference type="ARBA" id="ARBA00022547"/>
    </source>
</evidence>
<dbReference type="GO" id="GO:0005886">
    <property type="term" value="C:plasma membrane"/>
    <property type="evidence" value="ECO:0007669"/>
    <property type="project" value="UniProtKB-SubCell"/>
</dbReference>
<organism evidence="16 17">
    <name type="scientific">Enterococcus termitis</name>
    <dbReference type="NCBI Taxonomy" id="332950"/>
    <lineage>
        <taxon>Bacteria</taxon>
        <taxon>Bacillati</taxon>
        <taxon>Bacillota</taxon>
        <taxon>Bacilli</taxon>
        <taxon>Lactobacillales</taxon>
        <taxon>Enterococcaceae</taxon>
        <taxon>Enterococcus</taxon>
    </lineage>
</organism>
<comment type="similarity">
    <text evidence="2 14">Belongs to the ATPase C chain family.</text>
</comment>
<dbReference type="NCBIfam" id="TIGR01260">
    <property type="entry name" value="ATP_synt_c"/>
    <property type="match status" value="1"/>
</dbReference>
<keyword evidence="6 14" id="KW-0812">Transmembrane</keyword>
<dbReference type="NCBIfam" id="NF005363">
    <property type="entry name" value="PRK06876.1"/>
    <property type="match status" value="1"/>
</dbReference>
<feature type="domain" description="V-ATPase proteolipid subunit C-like" evidence="15">
    <location>
        <begin position="7"/>
        <end position="70"/>
    </location>
</feature>
<comment type="subcellular location">
    <subcellularLocation>
        <location evidence="14">Cell membrane</location>
        <topology evidence="14">Multi-pass membrane protein</topology>
    </subcellularLocation>
    <subcellularLocation>
        <location evidence="1">Membrane</location>
        <topology evidence="1">Multi-pass membrane protein</topology>
    </subcellularLocation>
</comment>
<evidence type="ECO:0000256" key="4">
    <source>
        <dbReference type="ARBA" id="ARBA00022475"/>
    </source>
</evidence>
<dbReference type="InterPro" id="IPR038662">
    <property type="entry name" value="ATP_synth_F0_csu_sf"/>
</dbReference>
<comment type="function">
    <text evidence="14">Key component of the F(0) channel; it plays a direct role in translocation across the membrane. A homomeric c-ring of between 10-14 subunits forms the central stalk rotor element with the F(1) delta and epsilon subunits.</text>
</comment>
<dbReference type="InterPro" id="IPR002379">
    <property type="entry name" value="ATPase_proteolipid_c-like_dom"/>
</dbReference>
<dbReference type="RefSeq" id="WP_069664115.1">
    <property type="nucleotide sequence ID" value="NZ_JBHUJJ010000001.1"/>
</dbReference>
<dbReference type="PRINTS" id="PR00124">
    <property type="entry name" value="ATPASEC"/>
</dbReference>
<dbReference type="HAMAP" id="MF_01396">
    <property type="entry name" value="ATP_synth_c_bact"/>
    <property type="match status" value="1"/>
</dbReference>
<dbReference type="SUPFAM" id="SSF81333">
    <property type="entry name" value="F1F0 ATP synthase subunit C"/>
    <property type="match status" value="1"/>
</dbReference>
<dbReference type="GO" id="GO:0008289">
    <property type="term" value="F:lipid binding"/>
    <property type="evidence" value="ECO:0007669"/>
    <property type="project" value="UniProtKB-KW"/>
</dbReference>
<evidence type="ECO:0000256" key="2">
    <source>
        <dbReference type="ARBA" id="ARBA00006704"/>
    </source>
</evidence>
<evidence type="ECO:0000313" key="16">
    <source>
        <dbReference type="EMBL" id="OEG12413.1"/>
    </source>
</evidence>
<dbReference type="Proteomes" id="UP000095094">
    <property type="component" value="Unassembled WGS sequence"/>
</dbReference>
<evidence type="ECO:0000256" key="3">
    <source>
        <dbReference type="ARBA" id="ARBA00022448"/>
    </source>
</evidence>
<feature type="transmembrane region" description="Helical" evidence="14">
    <location>
        <begin position="49"/>
        <end position="72"/>
    </location>
</feature>
<evidence type="ECO:0000256" key="12">
    <source>
        <dbReference type="ARBA" id="ARBA00023310"/>
    </source>
</evidence>
<dbReference type="OrthoDB" id="2357540at2"/>
<dbReference type="EMBL" id="MIJY01000034">
    <property type="protein sequence ID" value="OEG12413.1"/>
    <property type="molecule type" value="Genomic_DNA"/>
</dbReference>
<comment type="function">
    <text evidence="13 14">F(1)F(0) ATP synthase produces ATP from ADP in the presence of a proton or sodium gradient. F-type ATPases consist of two structural domains, F(1) containing the extramembraneous catalytic core and F(0) containing the membrane proton channel, linked together by a central stalk and a peripheral stalk. During catalysis, ATP synthesis in the catalytic domain of F(1) is coupled via a rotary mechanism of the central stalk subunits to proton translocation.</text>
</comment>
<dbReference type="InterPro" id="IPR005953">
    <property type="entry name" value="ATP_synth_csu_bac/chlpt"/>
</dbReference>
<dbReference type="CDD" id="cd18185">
    <property type="entry name" value="ATP-synt_Fo_c_ATPE"/>
    <property type="match status" value="1"/>
</dbReference>
<dbReference type="Pfam" id="PF00137">
    <property type="entry name" value="ATP-synt_C"/>
    <property type="match status" value="1"/>
</dbReference>
<dbReference type="GO" id="GO:0046933">
    <property type="term" value="F:proton-transporting ATP synthase activity, rotational mechanism"/>
    <property type="evidence" value="ECO:0007669"/>
    <property type="project" value="UniProtKB-UniRule"/>
</dbReference>
<name>A0A1E5GI58_9ENTE</name>
<reference evidence="17" key="1">
    <citation type="submission" date="2016-09" db="EMBL/GenBank/DDBJ databases">
        <authorList>
            <person name="Gulvik C.A."/>
        </authorList>
    </citation>
    <scope>NUCLEOTIDE SEQUENCE [LARGE SCALE GENOMIC DNA]</scope>
    <source>
        <strain evidence="17">LMG 8895</strain>
    </source>
</reference>
<keyword evidence="12 14" id="KW-0066">ATP synthesis</keyword>
<proteinExistence type="inferred from homology"/>
<dbReference type="Gene3D" id="1.20.20.10">
    <property type="entry name" value="F1F0 ATP synthase subunit C"/>
    <property type="match status" value="1"/>
</dbReference>
<evidence type="ECO:0000259" key="15">
    <source>
        <dbReference type="Pfam" id="PF00137"/>
    </source>
</evidence>
<gene>
    <name evidence="14" type="primary">atpE</name>
    <name evidence="16" type="ORF">BCR25_07695</name>
</gene>
<keyword evidence="5 14" id="KW-0138">CF(0)</keyword>
<dbReference type="PROSITE" id="PS00605">
    <property type="entry name" value="ATPASE_C"/>
    <property type="match status" value="1"/>
</dbReference>
<evidence type="ECO:0000256" key="14">
    <source>
        <dbReference type="HAMAP-Rule" id="MF_01396"/>
    </source>
</evidence>
<keyword evidence="7 14" id="KW-0375">Hydrogen ion transport</keyword>
<evidence type="ECO:0000313" key="17">
    <source>
        <dbReference type="Proteomes" id="UP000095094"/>
    </source>
</evidence>
<keyword evidence="10 14" id="KW-0446">Lipid-binding</keyword>
<evidence type="ECO:0000256" key="11">
    <source>
        <dbReference type="ARBA" id="ARBA00023136"/>
    </source>
</evidence>
<dbReference type="FunFam" id="1.20.20.10:FF:000004">
    <property type="entry name" value="ATP synthase subunit c"/>
    <property type="match status" value="1"/>
</dbReference>
<comment type="caution">
    <text evidence="16">The sequence shown here is derived from an EMBL/GenBank/DDBJ whole genome shotgun (WGS) entry which is preliminary data.</text>
</comment>
<dbReference type="PANTHER" id="PTHR10031:SF0">
    <property type="entry name" value="ATPASE PROTEIN 9"/>
    <property type="match status" value="1"/>
</dbReference>
<evidence type="ECO:0000256" key="7">
    <source>
        <dbReference type="ARBA" id="ARBA00022781"/>
    </source>
</evidence>